<proteinExistence type="predicted"/>
<gene>
    <name evidence="2" type="ORF">CFBP5507_26215</name>
</gene>
<feature type="region of interest" description="Disordered" evidence="1">
    <location>
        <begin position="70"/>
        <end position="98"/>
    </location>
</feature>
<sequence length="201" mass="22012">MDEDWISITEAAARLTQSGDKVDRSTLSRYLKQHAEALPLREDGKSNKVDYIALVEHRSGNIRIRSAPAGTLFSSTPSPAPSSGGVNNRNKTQADGNARKALADAELKEMDLAKRRGELTVVDEVDQAGRDAVALMQSAFERAIEPEAATLSLKFGWDERTVRLALKGFAKLGLATFNEQVTKQLEALKRQSEGGELMQQE</sequence>
<dbReference type="AlphaFoldDB" id="A0A9X9KGH9"/>
<evidence type="ECO:0000256" key="1">
    <source>
        <dbReference type="SAM" id="MobiDB-lite"/>
    </source>
</evidence>
<keyword evidence="2" id="KW-0614">Plasmid</keyword>
<reference evidence="2" key="1">
    <citation type="submission" date="2022-10" db="EMBL/GenBank/DDBJ databases">
        <title>Complete genome sequence of Agrobacterium salinitolerans CFBP5507.</title>
        <authorList>
            <person name="Tchabashvili S."/>
            <person name="Yen H.-C."/>
            <person name="Haryono M."/>
            <person name="Lin Y.-C."/>
            <person name="Lai E.-M."/>
            <person name="Kuo C.-H."/>
        </authorList>
    </citation>
    <scope>NUCLEOTIDE SEQUENCE</scope>
    <source>
        <strain evidence="2">CFBP5507</strain>
        <plasmid evidence="2">pAtCFBP5507b</plasmid>
    </source>
</reference>
<dbReference type="KEGG" id="asal:CFBP5507_26215"/>
<accession>A0A9X9KGH9</accession>
<feature type="compositionally biased region" description="Low complexity" evidence="1">
    <location>
        <begin position="74"/>
        <end position="83"/>
    </location>
</feature>
<geneLocation type="plasmid" evidence="2 3">
    <name>pAtCFBP5507b</name>
</geneLocation>
<dbReference type="EMBL" id="CP109971">
    <property type="protein sequence ID" value="UYZ11146.1"/>
    <property type="molecule type" value="Genomic_DNA"/>
</dbReference>
<dbReference type="Proteomes" id="UP000298735">
    <property type="component" value="Plasmid pAtCFBP5507b"/>
</dbReference>
<organism evidence="2 3">
    <name type="scientific">Agrobacterium salinitolerans</name>
    <dbReference type="NCBI Taxonomy" id="1183413"/>
    <lineage>
        <taxon>Bacteria</taxon>
        <taxon>Pseudomonadati</taxon>
        <taxon>Pseudomonadota</taxon>
        <taxon>Alphaproteobacteria</taxon>
        <taxon>Hyphomicrobiales</taxon>
        <taxon>Rhizobiaceae</taxon>
        <taxon>Rhizobium/Agrobacterium group</taxon>
        <taxon>Agrobacterium</taxon>
    </lineage>
</organism>
<evidence type="ECO:0000313" key="3">
    <source>
        <dbReference type="Proteomes" id="UP000298735"/>
    </source>
</evidence>
<name>A0A9X9KGH9_9HYPH</name>
<evidence type="ECO:0000313" key="2">
    <source>
        <dbReference type="EMBL" id="UYZ11146.1"/>
    </source>
</evidence>
<protein>
    <submittedName>
        <fullName evidence="2">Uncharacterized protein</fullName>
    </submittedName>
</protein>
<dbReference type="RefSeq" id="WP_246666522.1">
    <property type="nucleotide sequence ID" value="NZ_CP109971.1"/>
</dbReference>
<feature type="compositionally biased region" description="Polar residues" evidence="1">
    <location>
        <begin position="84"/>
        <end position="95"/>
    </location>
</feature>